<proteinExistence type="inferred from homology"/>
<gene>
    <name evidence="5" type="primary">BGLU13_3</name>
    <name evidence="5" type="ORF">CK203_009971</name>
</gene>
<feature type="region of interest" description="Disordered" evidence="3">
    <location>
        <begin position="155"/>
        <end position="187"/>
    </location>
</feature>
<comment type="similarity">
    <text evidence="1">Belongs to the glycosyl hydrolase 1 family.</text>
</comment>
<dbReference type="AlphaFoldDB" id="A0A438JVS1"/>
<accession>A0A438JVS1</accession>
<evidence type="ECO:0000256" key="1">
    <source>
        <dbReference type="ARBA" id="ARBA00010838"/>
    </source>
</evidence>
<evidence type="ECO:0000256" key="2">
    <source>
        <dbReference type="ARBA" id="ARBA00022801"/>
    </source>
</evidence>
<dbReference type="InterPro" id="IPR033132">
    <property type="entry name" value="GH_1_N_CS"/>
</dbReference>
<evidence type="ECO:0000313" key="5">
    <source>
        <dbReference type="EMBL" id="RVX13057.1"/>
    </source>
</evidence>
<dbReference type="GO" id="GO:0004553">
    <property type="term" value="F:hydrolase activity, hydrolyzing O-glycosyl compounds"/>
    <property type="evidence" value="ECO:0007669"/>
    <property type="project" value="InterPro"/>
</dbReference>
<dbReference type="SUPFAM" id="SSF51445">
    <property type="entry name" value="(Trans)glycosidases"/>
    <property type="match status" value="1"/>
</dbReference>
<evidence type="ECO:0000313" key="6">
    <source>
        <dbReference type="Proteomes" id="UP000288805"/>
    </source>
</evidence>
<reference evidence="5 6" key="1">
    <citation type="journal article" date="2018" name="PLoS Genet.">
        <title>Population sequencing reveals clonal diversity and ancestral inbreeding in the grapevine cultivar Chardonnay.</title>
        <authorList>
            <person name="Roach M.J."/>
            <person name="Johnson D.L."/>
            <person name="Bohlmann J."/>
            <person name="van Vuuren H.J."/>
            <person name="Jones S.J."/>
            <person name="Pretorius I.S."/>
            <person name="Schmidt S.A."/>
            <person name="Borneman A.R."/>
        </authorList>
    </citation>
    <scope>NUCLEOTIDE SEQUENCE [LARGE SCALE GENOMIC DNA]</scope>
    <source>
        <strain evidence="6">cv. Chardonnay</strain>
        <tissue evidence="5">Leaf</tissue>
    </source>
</reference>
<dbReference type="EMBL" id="QGNW01000026">
    <property type="protein sequence ID" value="RVX13057.1"/>
    <property type="molecule type" value="Genomic_DNA"/>
</dbReference>
<dbReference type="InterPro" id="IPR017853">
    <property type="entry name" value="GH"/>
</dbReference>
<evidence type="ECO:0000256" key="3">
    <source>
        <dbReference type="SAM" id="MobiDB-lite"/>
    </source>
</evidence>
<dbReference type="InterPro" id="IPR001360">
    <property type="entry name" value="Glyco_hydro_1"/>
</dbReference>
<dbReference type="GO" id="GO:0005975">
    <property type="term" value="P:carbohydrate metabolic process"/>
    <property type="evidence" value="ECO:0007669"/>
    <property type="project" value="InterPro"/>
</dbReference>
<feature type="compositionally biased region" description="Basic and acidic residues" evidence="3">
    <location>
        <begin position="175"/>
        <end position="187"/>
    </location>
</feature>
<keyword evidence="4" id="KW-1133">Transmembrane helix</keyword>
<protein>
    <submittedName>
        <fullName evidence="5">Beta-glucosidase 13</fullName>
    </submittedName>
</protein>
<sequence>MWEAGFSSPPHPTHAPPQLKVLDLRKRPRQEAKEDKPHAMQGYFILRLFLLLLLSSVGIIKASDTPNYGTALLNRSSFPEGFIFGTASASYQYEGAAYEDGRGPSIWTLTLINIQKEDESFLDQEQVESSLDRTSKGSTGSLAVGALMHSRYRCLGRTSTGPRPDNDRTSTGQRVRLDREEEATGRERKFLCLPRPDLDRTRETGRPIPQPVEPVGHSLDRMSLLALKTYPF</sequence>
<keyword evidence="4" id="KW-0812">Transmembrane</keyword>
<dbReference type="Proteomes" id="UP000288805">
    <property type="component" value="Unassembled WGS sequence"/>
</dbReference>
<organism evidence="5 6">
    <name type="scientific">Vitis vinifera</name>
    <name type="common">Grape</name>
    <dbReference type="NCBI Taxonomy" id="29760"/>
    <lineage>
        <taxon>Eukaryota</taxon>
        <taxon>Viridiplantae</taxon>
        <taxon>Streptophyta</taxon>
        <taxon>Embryophyta</taxon>
        <taxon>Tracheophyta</taxon>
        <taxon>Spermatophyta</taxon>
        <taxon>Magnoliopsida</taxon>
        <taxon>eudicotyledons</taxon>
        <taxon>Gunneridae</taxon>
        <taxon>Pentapetalae</taxon>
        <taxon>rosids</taxon>
        <taxon>Vitales</taxon>
        <taxon>Vitaceae</taxon>
        <taxon>Viteae</taxon>
        <taxon>Vitis</taxon>
    </lineage>
</organism>
<dbReference type="Pfam" id="PF00232">
    <property type="entry name" value="Glyco_hydro_1"/>
    <property type="match status" value="1"/>
</dbReference>
<comment type="caution">
    <text evidence="5">The sequence shown here is derived from an EMBL/GenBank/DDBJ whole genome shotgun (WGS) entry which is preliminary data.</text>
</comment>
<dbReference type="PROSITE" id="PS00653">
    <property type="entry name" value="GLYCOSYL_HYDROL_F1_2"/>
    <property type="match status" value="1"/>
</dbReference>
<feature type="transmembrane region" description="Helical" evidence="4">
    <location>
        <begin position="43"/>
        <end position="60"/>
    </location>
</feature>
<name>A0A438JVS1_VITVI</name>
<evidence type="ECO:0000256" key="4">
    <source>
        <dbReference type="SAM" id="Phobius"/>
    </source>
</evidence>
<keyword evidence="2" id="KW-0378">Hydrolase</keyword>
<keyword evidence="4" id="KW-0472">Membrane</keyword>
<dbReference type="Gene3D" id="3.20.20.80">
    <property type="entry name" value="Glycosidases"/>
    <property type="match status" value="1"/>
</dbReference>